<reference evidence="1" key="2">
    <citation type="submission" date="2023-03" db="EMBL/GenBank/DDBJ databases">
        <authorList>
            <person name="Shen W."/>
            <person name="Cai J."/>
        </authorList>
    </citation>
    <scope>NUCLEOTIDE SEQUENCE</scope>
    <source>
        <strain evidence="1">K69-2</strain>
    </source>
</reference>
<reference evidence="2 3" key="1">
    <citation type="submission" date="2018-06" db="EMBL/GenBank/DDBJ databases">
        <authorList>
            <consortium name="Pathogen Informatics"/>
            <person name="Doyle S."/>
        </authorList>
    </citation>
    <scope>NUCLEOTIDE SEQUENCE [LARGE SCALE GENOMIC DNA]</scope>
    <source>
        <strain evidence="2 3">NCTC12360</strain>
    </source>
</reference>
<accession>A0A376H269</accession>
<organism evidence="2 3">
    <name type="scientific">Enterococcus gallinarum</name>
    <dbReference type="NCBI Taxonomy" id="1353"/>
    <lineage>
        <taxon>Bacteria</taxon>
        <taxon>Bacillati</taxon>
        <taxon>Bacillota</taxon>
        <taxon>Bacilli</taxon>
        <taxon>Lactobacillales</taxon>
        <taxon>Enterococcaceae</taxon>
        <taxon>Enterococcus</taxon>
    </lineage>
</organism>
<dbReference type="AlphaFoldDB" id="A0A376H269"/>
<evidence type="ECO:0000313" key="3">
    <source>
        <dbReference type="Proteomes" id="UP000254807"/>
    </source>
</evidence>
<dbReference type="EMBL" id="UFYW01000001">
    <property type="protein sequence ID" value="STD82498.1"/>
    <property type="molecule type" value="Genomic_DNA"/>
</dbReference>
<dbReference type="EMBL" id="JARPZN010000029">
    <property type="protein sequence ID" value="MDT2692073.1"/>
    <property type="molecule type" value="Genomic_DNA"/>
</dbReference>
<dbReference type="Proteomes" id="UP000254807">
    <property type="component" value="Unassembled WGS sequence"/>
</dbReference>
<gene>
    <name evidence="2" type="ORF">NCTC12360_00927</name>
    <name evidence="1" type="ORF">P7E30_18065</name>
</gene>
<protein>
    <submittedName>
        <fullName evidence="2">Uncharacterized protein</fullName>
    </submittedName>
</protein>
<sequence length="67" mass="8201">MDNEKNRMVYSYKILISKEAVREKYESYSLRNHMMFQVYGYTYNPYDPINYTIKLSLRKMTLTISKK</sequence>
<dbReference type="RefSeq" id="WP_060815594.1">
    <property type="nucleotide sequence ID" value="NZ_JARPZN010000029.1"/>
</dbReference>
<dbReference type="Proteomes" id="UP001183682">
    <property type="component" value="Unassembled WGS sequence"/>
</dbReference>
<keyword evidence="3" id="KW-1185">Reference proteome</keyword>
<evidence type="ECO:0000313" key="2">
    <source>
        <dbReference type="EMBL" id="STD82498.1"/>
    </source>
</evidence>
<evidence type="ECO:0000313" key="1">
    <source>
        <dbReference type="EMBL" id="MDT2692073.1"/>
    </source>
</evidence>
<name>A0A376H269_ENTGA</name>
<proteinExistence type="predicted"/>